<feature type="transmembrane region" description="Helical" evidence="7">
    <location>
        <begin position="397"/>
        <end position="422"/>
    </location>
</feature>
<feature type="transmembrane region" description="Helical" evidence="7">
    <location>
        <begin position="53"/>
        <end position="75"/>
    </location>
</feature>
<keyword evidence="3" id="KW-0813">Transport</keyword>
<dbReference type="GO" id="GO:0042907">
    <property type="term" value="F:xanthine transmembrane transporter activity"/>
    <property type="evidence" value="ECO:0007669"/>
    <property type="project" value="TreeGrafter"/>
</dbReference>
<comment type="similarity">
    <text evidence="2">Belongs to the nucleobase:cation symporter-2 (NCS2) (TC 2.A.40) family.</text>
</comment>
<feature type="transmembrane region" description="Helical" evidence="7">
    <location>
        <begin position="373"/>
        <end position="391"/>
    </location>
</feature>
<name>E8N1K2_ANATU</name>
<sequence length="500" mass="52207">MGWQTHNVLNCSFIQNHLLKTYSSEEGSHMATTAKKPAVMGYLPNDVPPFGQMVLLGFQHVLTMFPATVLCAILMKFPVSTVLTITGLGTVVALLGSKFAMGKYIPLYYGSSFSYIAAVTAIMQAKGVEGPVAPPEVISVVTAGFIATGTINIIVGLIIRLSGGKEAIDKILPPIVTGPVACTIGIGLGAAALNMASGACCGVTDPVMQLKWWAAATVTLLAAFIFSVYLQGKGFIGMLPILLAAIFGYIVAIPLGLVDFSQFGKEALIRAPTITFPVFNDPLTATVIVGVGIMAIATIPESTAHLYQISLYVDHLAEEQGREKYGLARYIGLNLMLDGLNDLVNGLFGSTAGTNYGENNSLMVISRNYSGPSLLAAGVIAILLGFIGPLAEAVASIPTAVSGGLAIYLFGVIGMQGIALMMAEKVNLYDPKSLAIGAAILIIGIGGNIGFNGGFLPIPLLQGVFPYGWPAIATGAVVGIVLNLITMAWKPPMERAAVEH</sequence>
<keyword evidence="9" id="KW-1185">Reference proteome</keyword>
<dbReference type="Proteomes" id="UP000008922">
    <property type="component" value="Chromosome"/>
</dbReference>
<dbReference type="AlphaFoldDB" id="E8N1K2"/>
<evidence type="ECO:0000313" key="8">
    <source>
        <dbReference type="EMBL" id="BAJ62607.1"/>
    </source>
</evidence>
<evidence type="ECO:0000256" key="5">
    <source>
        <dbReference type="ARBA" id="ARBA00022989"/>
    </source>
</evidence>
<evidence type="ECO:0000256" key="4">
    <source>
        <dbReference type="ARBA" id="ARBA00022692"/>
    </source>
</evidence>
<dbReference type="FunCoup" id="E8N1K2">
    <property type="interactions" value="20"/>
</dbReference>
<dbReference type="KEGG" id="atm:ANT_05730"/>
<dbReference type="EMBL" id="AP012029">
    <property type="protein sequence ID" value="BAJ62607.1"/>
    <property type="molecule type" value="Genomic_DNA"/>
</dbReference>
<feature type="transmembrane region" description="Helical" evidence="7">
    <location>
        <begin position="278"/>
        <end position="299"/>
    </location>
</feature>
<keyword evidence="5 7" id="KW-1133">Transmembrane helix</keyword>
<keyword evidence="4 7" id="KW-0812">Transmembrane</keyword>
<dbReference type="PANTHER" id="PTHR42810">
    <property type="entry name" value="PURINE PERMEASE C1399.01C-RELATED"/>
    <property type="match status" value="1"/>
</dbReference>
<evidence type="ECO:0000256" key="3">
    <source>
        <dbReference type="ARBA" id="ARBA00022448"/>
    </source>
</evidence>
<evidence type="ECO:0000256" key="6">
    <source>
        <dbReference type="ARBA" id="ARBA00023136"/>
    </source>
</evidence>
<evidence type="ECO:0000256" key="2">
    <source>
        <dbReference type="ARBA" id="ARBA00008821"/>
    </source>
</evidence>
<feature type="transmembrane region" description="Helical" evidence="7">
    <location>
        <begin position="237"/>
        <end position="258"/>
    </location>
</feature>
<feature type="transmembrane region" description="Helical" evidence="7">
    <location>
        <begin position="467"/>
        <end position="485"/>
    </location>
</feature>
<evidence type="ECO:0000313" key="9">
    <source>
        <dbReference type="Proteomes" id="UP000008922"/>
    </source>
</evidence>
<feature type="transmembrane region" description="Helical" evidence="7">
    <location>
        <begin position="212"/>
        <end position="230"/>
    </location>
</feature>
<keyword evidence="6 7" id="KW-0472">Membrane</keyword>
<gene>
    <name evidence="8" type="ordered locus">ANT_05730</name>
</gene>
<dbReference type="HOGENOM" id="CLU_017959_1_2_0"/>
<evidence type="ECO:0000256" key="1">
    <source>
        <dbReference type="ARBA" id="ARBA00004141"/>
    </source>
</evidence>
<feature type="transmembrane region" description="Helical" evidence="7">
    <location>
        <begin position="137"/>
        <end position="159"/>
    </location>
</feature>
<comment type="subcellular location">
    <subcellularLocation>
        <location evidence="1">Membrane</location>
        <topology evidence="1">Multi-pass membrane protein</topology>
    </subcellularLocation>
</comment>
<evidence type="ECO:0000256" key="7">
    <source>
        <dbReference type="SAM" id="Phobius"/>
    </source>
</evidence>
<feature type="transmembrane region" description="Helical" evidence="7">
    <location>
        <begin position="81"/>
        <end position="100"/>
    </location>
</feature>
<dbReference type="Pfam" id="PF00860">
    <property type="entry name" value="Xan_ur_permease"/>
    <property type="match status" value="1"/>
</dbReference>
<organism evidence="8 9">
    <name type="scientific">Anaerolinea thermophila (strain DSM 14523 / JCM 11388 / NBRC 100420 / UNI-1)</name>
    <dbReference type="NCBI Taxonomy" id="926569"/>
    <lineage>
        <taxon>Bacteria</taxon>
        <taxon>Bacillati</taxon>
        <taxon>Chloroflexota</taxon>
        <taxon>Anaerolineae</taxon>
        <taxon>Anaerolineales</taxon>
        <taxon>Anaerolineaceae</taxon>
        <taxon>Anaerolinea</taxon>
    </lineage>
</organism>
<dbReference type="InterPro" id="IPR006043">
    <property type="entry name" value="NCS2"/>
</dbReference>
<dbReference type="InParanoid" id="E8N1K2"/>
<dbReference type="eggNOG" id="COG2233">
    <property type="taxonomic scope" value="Bacteria"/>
</dbReference>
<feature type="transmembrane region" description="Helical" evidence="7">
    <location>
        <begin position="434"/>
        <end position="455"/>
    </location>
</feature>
<accession>E8N1K2</accession>
<dbReference type="STRING" id="926569.ANT_05730"/>
<protein>
    <submittedName>
        <fullName evidence="8">Permease</fullName>
    </submittedName>
</protein>
<dbReference type="PANTHER" id="PTHR42810:SF2">
    <property type="entry name" value="PURINE PERMEASE C1399.01C-RELATED"/>
    <property type="match status" value="1"/>
</dbReference>
<feature type="transmembrane region" description="Helical" evidence="7">
    <location>
        <begin position="171"/>
        <end position="192"/>
    </location>
</feature>
<proteinExistence type="inferred from homology"/>
<dbReference type="GO" id="GO:0005886">
    <property type="term" value="C:plasma membrane"/>
    <property type="evidence" value="ECO:0007669"/>
    <property type="project" value="TreeGrafter"/>
</dbReference>
<reference evidence="8 9" key="1">
    <citation type="submission" date="2010-12" db="EMBL/GenBank/DDBJ databases">
        <title>Whole genome sequence of Anaerolinea thermophila UNI-1.</title>
        <authorList>
            <person name="Narita-Yamada S."/>
            <person name="Kishi E."/>
            <person name="Watanabe Y."/>
            <person name="Takasaki K."/>
            <person name="Ankai A."/>
            <person name="Oguchi A."/>
            <person name="Fukui S."/>
            <person name="Takahashi M."/>
            <person name="Yashiro I."/>
            <person name="Hosoyama A."/>
            <person name="Sekiguchi Y."/>
            <person name="Hanada S."/>
            <person name="Fujita N."/>
        </authorList>
    </citation>
    <scope>NUCLEOTIDE SEQUENCE [LARGE SCALE GENOMIC DNA]</scope>
    <source>
        <strain evidence="9">DSM 14523 / JCM 11388 / NBRC 100420 / UNI-1</strain>
    </source>
</reference>